<dbReference type="EMBL" id="LCFQ01000002">
    <property type="protein sequence ID" value="KKS98877.1"/>
    <property type="molecule type" value="Genomic_DNA"/>
</dbReference>
<comment type="caution">
    <text evidence="3">The sequence shown here is derived from an EMBL/GenBank/DDBJ whole genome shotgun (WGS) entry which is preliminary data.</text>
</comment>
<dbReference type="Proteomes" id="UP000034090">
    <property type="component" value="Unassembled WGS sequence"/>
</dbReference>
<evidence type="ECO:0000313" key="4">
    <source>
        <dbReference type="Proteomes" id="UP000034090"/>
    </source>
</evidence>
<accession>A0A0G1DMS8</accession>
<evidence type="ECO:0000313" key="3">
    <source>
        <dbReference type="EMBL" id="KKS98877.1"/>
    </source>
</evidence>
<sequence>MNVSAGFAFPPPRLRERVTPERVTTDPRVVSGW</sequence>
<feature type="non-terminal residue" evidence="3">
    <location>
        <position position="33"/>
    </location>
</feature>
<evidence type="ECO:0000313" key="2">
    <source>
        <dbReference type="EMBL" id="KKS96879.1"/>
    </source>
</evidence>
<reference evidence="3 4" key="1">
    <citation type="journal article" date="2015" name="Nature">
        <title>rRNA introns, odd ribosomes, and small enigmatic genomes across a large radiation of phyla.</title>
        <authorList>
            <person name="Brown C.T."/>
            <person name="Hug L.A."/>
            <person name="Thomas B.C."/>
            <person name="Sharon I."/>
            <person name="Castelle C.J."/>
            <person name="Singh A."/>
            <person name="Wilkins M.J."/>
            <person name="Williams K.H."/>
            <person name="Banfield J.F."/>
        </authorList>
    </citation>
    <scope>NUCLEOTIDE SEQUENCE [LARGE SCALE GENOMIC DNA]</scope>
</reference>
<protein>
    <submittedName>
        <fullName evidence="3">Uncharacterized protein</fullName>
    </submittedName>
</protein>
<name>A0A0G1DMS8_9BACT</name>
<proteinExistence type="predicted"/>
<feature type="compositionally biased region" description="Basic and acidic residues" evidence="1">
    <location>
        <begin position="13"/>
        <end position="25"/>
    </location>
</feature>
<dbReference type="AlphaFoldDB" id="A0A0G1DMS8"/>
<evidence type="ECO:0000256" key="1">
    <source>
        <dbReference type="SAM" id="MobiDB-lite"/>
    </source>
</evidence>
<dbReference type="STRING" id="1618578.UV74_C0002G0098"/>
<dbReference type="EMBL" id="LCFQ01000013">
    <property type="protein sequence ID" value="KKS96879.1"/>
    <property type="molecule type" value="Genomic_DNA"/>
</dbReference>
<organism evidence="3 4">
    <name type="scientific">Candidatus Woesebacteria bacterium GW2011_GWB1_43_14</name>
    <dbReference type="NCBI Taxonomy" id="1618578"/>
    <lineage>
        <taxon>Bacteria</taxon>
        <taxon>Candidatus Woeseibacteriota</taxon>
    </lineage>
</organism>
<gene>
    <name evidence="3" type="ORF">UV74_C0002G0098</name>
    <name evidence="2" type="ORF">UV74_C0013G0001</name>
</gene>
<feature type="region of interest" description="Disordered" evidence="1">
    <location>
        <begin position="1"/>
        <end position="33"/>
    </location>
</feature>